<dbReference type="SUPFAM" id="SSF54909">
    <property type="entry name" value="Dimeric alpha+beta barrel"/>
    <property type="match status" value="1"/>
</dbReference>
<dbReference type="RefSeq" id="WP_210159525.1">
    <property type="nucleotide sequence ID" value="NZ_JAFCNB010000029.1"/>
</dbReference>
<evidence type="ECO:0000313" key="2">
    <source>
        <dbReference type="Proteomes" id="UP000674234"/>
    </source>
</evidence>
<dbReference type="Pfam" id="PF04673">
    <property type="entry name" value="Cyclase_polyket"/>
    <property type="match status" value="1"/>
</dbReference>
<name>A0A940WNQ1_9ACTN</name>
<gene>
    <name evidence="1" type="ORF">JOL79_31240</name>
</gene>
<proteinExistence type="predicted"/>
<dbReference type="Proteomes" id="UP000674234">
    <property type="component" value="Unassembled WGS sequence"/>
</dbReference>
<dbReference type="EMBL" id="JAFCNB010000029">
    <property type="protein sequence ID" value="MBP2708263.1"/>
    <property type="molecule type" value="Genomic_DNA"/>
</dbReference>
<dbReference type="Gene3D" id="3.30.70.1090">
    <property type="entry name" value="Dimeric alpha+beta barrel"/>
    <property type="match status" value="1"/>
</dbReference>
<organism evidence="1 2">
    <name type="scientific">Microbispora oryzae</name>
    <dbReference type="NCBI Taxonomy" id="2806554"/>
    <lineage>
        <taxon>Bacteria</taxon>
        <taxon>Bacillati</taxon>
        <taxon>Actinomycetota</taxon>
        <taxon>Actinomycetes</taxon>
        <taxon>Streptosporangiales</taxon>
        <taxon>Streptosporangiaceae</taxon>
        <taxon>Microbispora</taxon>
    </lineage>
</organism>
<reference evidence="1" key="1">
    <citation type="submission" date="2021-02" db="EMBL/GenBank/DDBJ databases">
        <title>Draft genome sequence of Microbispora sp. RL4-1S isolated from rice leaves in Thailand.</title>
        <authorList>
            <person name="Muangham S."/>
            <person name="Duangmal K."/>
        </authorList>
    </citation>
    <scope>NUCLEOTIDE SEQUENCE</scope>
    <source>
        <strain evidence="1">RL4-1S</strain>
    </source>
</reference>
<keyword evidence="2" id="KW-1185">Reference proteome</keyword>
<accession>A0A940WNQ1</accession>
<sequence>MNDRTLIVARLLPGAAPEVARLFGESDGAELPQVLGVRERRLYEYHGLYFHYVEFDGDATQAMARARGRADFEKLCADLDPYVRPYDPDTWRGPSDARAREFYAWSRP</sequence>
<dbReference type="InterPro" id="IPR006765">
    <property type="entry name" value="Polyketide_synth_cyclase"/>
</dbReference>
<dbReference type="InterPro" id="IPR011008">
    <property type="entry name" value="Dimeric_a/b-barrel"/>
</dbReference>
<dbReference type="AlphaFoldDB" id="A0A940WNQ1"/>
<evidence type="ECO:0000313" key="1">
    <source>
        <dbReference type="EMBL" id="MBP2708263.1"/>
    </source>
</evidence>
<dbReference type="GO" id="GO:0030639">
    <property type="term" value="P:polyketide biosynthetic process"/>
    <property type="evidence" value="ECO:0007669"/>
    <property type="project" value="InterPro"/>
</dbReference>
<dbReference type="InterPro" id="IPR038474">
    <property type="entry name" value="Polyketide_synth_cyclase_sf"/>
</dbReference>
<protein>
    <submittedName>
        <fullName evidence="1">TcmI family type II polyketide cyclase</fullName>
    </submittedName>
</protein>
<comment type="caution">
    <text evidence="1">The sequence shown here is derived from an EMBL/GenBank/DDBJ whole genome shotgun (WGS) entry which is preliminary data.</text>
</comment>